<keyword evidence="1" id="KW-0489">Methyltransferase</keyword>
<accession>A0A517MDJ7</accession>
<name>A0A517MDJ7_9BACT</name>
<dbReference type="PANTHER" id="PTHR43464:SF19">
    <property type="entry name" value="UBIQUINONE BIOSYNTHESIS O-METHYLTRANSFERASE, MITOCHONDRIAL"/>
    <property type="match status" value="1"/>
</dbReference>
<dbReference type="AlphaFoldDB" id="A0A517MDJ7"/>
<dbReference type="InterPro" id="IPR041698">
    <property type="entry name" value="Methyltransf_25"/>
</dbReference>
<dbReference type="EMBL" id="CP036262">
    <property type="protein sequence ID" value="QDS92857.1"/>
    <property type="molecule type" value="Genomic_DNA"/>
</dbReference>
<gene>
    <name evidence="5" type="ORF">FF011L_16060</name>
</gene>
<evidence type="ECO:0000259" key="4">
    <source>
        <dbReference type="Pfam" id="PF13649"/>
    </source>
</evidence>
<dbReference type="Proteomes" id="UP000320672">
    <property type="component" value="Chromosome"/>
</dbReference>
<reference evidence="5 6" key="1">
    <citation type="submission" date="2019-02" db="EMBL/GenBank/DDBJ databases">
        <title>Deep-cultivation of Planctomycetes and their phenomic and genomic characterization uncovers novel biology.</title>
        <authorList>
            <person name="Wiegand S."/>
            <person name="Jogler M."/>
            <person name="Boedeker C."/>
            <person name="Pinto D."/>
            <person name="Vollmers J."/>
            <person name="Rivas-Marin E."/>
            <person name="Kohn T."/>
            <person name="Peeters S.H."/>
            <person name="Heuer A."/>
            <person name="Rast P."/>
            <person name="Oberbeckmann S."/>
            <person name="Bunk B."/>
            <person name="Jeske O."/>
            <person name="Meyerdierks A."/>
            <person name="Storesund J.E."/>
            <person name="Kallscheuer N."/>
            <person name="Luecker S."/>
            <person name="Lage O.M."/>
            <person name="Pohl T."/>
            <person name="Merkel B.J."/>
            <person name="Hornburger P."/>
            <person name="Mueller R.-W."/>
            <person name="Bruemmer F."/>
            <person name="Labrenz M."/>
            <person name="Spormann A.M."/>
            <person name="Op den Camp H."/>
            <person name="Overmann J."/>
            <person name="Amann R."/>
            <person name="Jetten M.S.M."/>
            <person name="Mascher T."/>
            <person name="Medema M.H."/>
            <person name="Devos D.P."/>
            <person name="Kaster A.-K."/>
            <person name="Ovreas L."/>
            <person name="Rohde M."/>
            <person name="Galperin M.Y."/>
            <person name="Jogler C."/>
        </authorList>
    </citation>
    <scope>NUCLEOTIDE SEQUENCE [LARGE SCALE GENOMIC DNA]</scope>
    <source>
        <strain evidence="5 6">FF011L</strain>
    </source>
</reference>
<dbReference type="PANTHER" id="PTHR43464">
    <property type="entry name" value="METHYLTRANSFERASE"/>
    <property type="match status" value="1"/>
</dbReference>
<evidence type="ECO:0000256" key="1">
    <source>
        <dbReference type="ARBA" id="ARBA00022603"/>
    </source>
</evidence>
<dbReference type="GO" id="GO:0008168">
    <property type="term" value="F:methyltransferase activity"/>
    <property type="evidence" value="ECO:0007669"/>
    <property type="project" value="UniProtKB-KW"/>
</dbReference>
<dbReference type="Pfam" id="PF13649">
    <property type="entry name" value="Methyltransf_25"/>
    <property type="match status" value="1"/>
</dbReference>
<protein>
    <recommendedName>
        <fullName evidence="4">Methyltransferase domain-containing protein</fullName>
    </recommendedName>
</protein>
<proteinExistence type="predicted"/>
<keyword evidence="2" id="KW-0808">Transferase</keyword>
<organism evidence="5 6">
    <name type="scientific">Roseimaritima multifibrata</name>
    <dbReference type="NCBI Taxonomy" id="1930274"/>
    <lineage>
        <taxon>Bacteria</taxon>
        <taxon>Pseudomonadati</taxon>
        <taxon>Planctomycetota</taxon>
        <taxon>Planctomycetia</taxon>
        <taxon>Pirellulales</taxon>
        <taxon>Pirellulaceae</taxon>
        <taxon>Roseimaritima</taxon>
    </lineage>
</organism>
<dbReference type="KEGG" id="rml:FF011L_16060"/>
<evidence type="ECO:0000256" key="2">
    <source>
        <dbReference type="ARBA" id="ARBA00022679"/>
    </source>
</evidence>
<dbReference type="InterPro" id="IPR029063">
    <property type="entry name" value="SAM-dependent_MTases_sf"/>
</dbReference>
<evidence type="ECO:0000313" key="6">
    <source>
        <dbReference type="Proteomes" id="UP000320672"/>
    </source>
</evidence>
<dbReference type="RefSeq" id="WP_145351046.1">
    <property type="nucleotide sequence ID" value="NZ_CP036262.1"/>
</dbReference>
<sequence length="262" mass="28990">MSRPPLWQLPPGVSPGIWDYTHSESIADNYQQFLAETPLVRLDLELLPSVLPAPVPGKRTSVVDLGCGNGRTAIPLAGLGYQVLGVDLSQPMLENLAAEAAKAALSVAAVRANLVQLDCFADESVDHAICLFSTLGMVQGKKYRKKFLTHVCRILRPGGIFLVHAHNRGAWLRHPGGWRRLMRSRWLGWTTADHDFGDHVYGYRNLADMFLHSFSRRELLSALRGAGFKIEQVERIDIRGTRLLSPFVPTIPGGFFVIAKKG</sequence>
<keyword evidence="3" id="KW-0949">S-adenosyl-L-methionine</keyword>
<dbReference type="SUPFAM" id="SSF53335">
    <property type="entry name" value="S-adenosyl-L-methionine-dependent methyltransferases"/>
    <property type="match status" value="1"/>
</dbReference>
<dbReference type="OrthoDB" id="9804312at2"/>
<dbReference type="CDD" id="cd02440">
    <property type="entry name" value="AdoMet_MTases"/>
    <property type="match status" value="1"/>
</dbReference>
<dbReference type="GO" id="GO:0032259">
    <property type="term" value="P:methylation"/>
    <property type="evidence" value="ECO:0007669"/>
    <property type="project" value="UniProtKB-KW"/>
</dbReference>
<keyword evidence="6" id="KW-1185">Reference proteome</keyword>
<evidence type="ECO:0000313" key="5">
    <source>
        <dbReference type="EMBL" id="QDS92857.1"/>
    </source>
</evidence>
<evidence type="ECO:0000256" key="3">
    <source>
        <dbReference type="ARBA" id="ARBA00022691"/>
    </source>
</evidence>
<feature type="domain" description="Methyltransferase" evidence="4">
    <location>
        <begin position="62"/>
        <end position="159"/>
    </location>
</feature>
<dbReference type="Gene3D" id="3.40.50.150">
    <property type="entry name" value="Vaccinia Virus protein VP39"/>
    <property type="match status" value="1"/>
</dbReference>